<dbReference type="AlphaFoldDB" id="A0A8S0WRY1"/>
<name>A0A8S0WRY1_9GAMM</name>
<protein>
    <submittedName>
        <fullName evidence="1">Uncharacterized protein</fullName>
    </submittedName>
</protein>
<reference evidence="1 2" key="1">
    <citation type="submission" date="2020-02" db="EMBL/GenBank/DDBJ databases">
        <authorList>
            <person name="Hogendoorn C."/>
        </authorList>
    </citation>
    <scope>NUCLEOTIDE SEQUENCE [LARGE SCALE GENOMIC DNA]</scope>
    <source>
        <strain evidence="1">METHB21</strain>
    </source>
</reference>
<keyword evidence="2" id="KW-1185">Reference proteome</keyword>
<proteinExistence type="predicted"/>
<accession>A0A8S0WRY1</accession>
<gene>
    <name evidence="1" type="ORF">METHB2_670005</name>
</gene>
<organism evidence="1 2">
    <name type="scientific">Candidatus Methylobacter favarea</name>
    <dbReference type="NCBI Taxonomy" id="2707345"/>
    <lineage>
        <taxon>Bacteria</taxon>
        <taxon>Pseudomonadati</taxon>
        <taxon>Pseudomonadota</taxon>
        <taxon>Gammaproteobacteria</taxon>
        <taxon>Methylococcales</taxon>
        <taxon>Methylococcaceae</taxon>
        <taxon>Methylobacter</taxon>
    </lineage>
</organism>
<dbReference type="Proteomes" id="UP000494216">
    <property type="component" value="Unassembled WGS sequence"/>
</dbReference>
<dbReference type="EMBL" id="CADCXN010000099">
    <property type="protein sequence ID" value="CAA9892351.1"/>
    <property type="molecule type" value="Genomic_DNA"/>
</dbReference>
<evidence type="ECO:0000313" key="2">
    <source>
        <dbReference type="Proteomes" id="UP000494216"/>
    </source>
</evidence>
<sequence length="59" mass="6603">MLCEIPEPGRHGTRLPDLPSEVRGHAGQIMLKLLLESIFDPYFLPPRYDALSLIPGAYP</sequence>
<evidence type="ECO:0000313" key="1">
    <source>
        <dbReference type="EMBL" id="CAA9892351.1"/>
    </source>
</evidence>
<comment type="caution">
    <text evidence="1">The sequence shown here is derived from an EMBL/GenBank/DDBJ whole genome shotgun (WGS) entry which is preliminary data.</text>
</comment>